<keyword evidence="5 9" id="KW-0808">Transferase</keyword>
<proteinExistence type="inferred from homology"/>
<dbReference type="EC" id="2.7.11.1" evidence="9"/>
<keyword evidence="4" id="KW-0597">Phosphoprotein</keyword>
<reference evidence="15" key="1">
    <citation type="submission" date="2018-05" db="EMBL/GenBank/DDBJ databases">
        <authorList>
            <person name="Datahose"/>
        </authorList>
    </citation>
    <scope>NUCLEOTIDE SEQUENCE</scope>
</reference>
<dbReference type="AlphaFoldDB" id="A0AAX7SN92"/>
<feature type="binding site" evidence="11 12">
    <location>
        <position position="46"/>
    </location>
    <ligand>
        <name>ATP</name>
        <dbReference type="ChEBI" id="CHEBI:30616"/>
    </ligand>
</feature>
<dbReference type="InterPro" id="IPR050629">
    <property type="entry name" value="STE20/SPS1-PAK"/>
</dbReference>
<dbReference type="SUPFAM" id="SSF56112">
    <property type="entry name" value="Protein kinase-like (PK-like)"/>
    <property type="match status" value="1"/>
</dbReference>
<keyword evidence="3 9" id="KW-0723">Serine/threonine-protein kinase</keyword>
<reference evidence="15" key="2">
    <citation type="submission" date="2025-08" db="UniProtKB">
        <authorList>
            <consortium name="Ensembl"/>
        </authorList>
    </citation>
    <scope>IDENTIFICATION</scope>
</reference>
<dbReference type="PROSITE" id="PS50219">
    <property type="entry name" value="CNH"/>
    <property type="match status" value="1"/>
</dbReference>
<keyword evidence="16" id="KW-1185">Reference proteome</keyword>
<keyword evidence="8 9" id="KW-0067">ATP-binding</keyword>
<evidence type="ECO:0000313" key="16">
    <source>
        <dbReference type="Proteomes" id="UP000265100"/>
    </source>
</evidence>
<evidence type="ECO:0000313" key="15">
    <source>
        <dbReference type="Ensembl" id="ENSACLP00000046009.1"/>
    </source>
</evidence>
<evidence type="ECO:0000256" key="12">
    <source>
        <dbReference type="PROSITE-ProRule" id="PRU10141"/>
    </source>
</evidence>
<evidence type="ECO:0000256" key="7">
    <source>
        <dbReference type="ARBA" id="ARBA00022777"/>
    </source>
</evidence>
<feature type="binding site" evidence="11">
    <location>
        <begin position="23"/>
        <end position="31"/>
    </location>
    <ligand>
        <name>ATP</name>
        <dbReference type="ChEBI" id="CHEBI:30616"/>
    </ligand>
</feature>
<evidence type="ECO:0000259" key="14">
    <source>
        <dbReference type="PROSITE" id="PS50219"/>
    </source>
</evidence>
<keyword evidence="6 9" id="KW-0547">Nucleotide-binding</keyword>
<dbReference type="FunFam" id="1.10.510.10:FF:000031">
    <property type="entry name" value="Mitogen-activated protein kinase kinase kinase kinase"/>
    <property type="match status" value="1"/>
</dbReference>
<dbReference type="Pfam" id="PF00780">
    <property type="entry name" value="CNH"/>
    <property type="match status" value="1"/>
</dbReference>
<dbReference type="PANTHER" id="PTHR48012:SF17">
    <property type="entry name" value="MITOGEN-ACTIVATED PROTEIN KINASE KINASE KINASE KINASE 3"/>
    <property type="match status" value="1"/>
</dbReference>
<evidence type="ECO:0000256" key="2">
    <source>
        <dbReference type="ARBA" id="ARBA00008874"/>
    </source>
</evidence>
<evidence type="ECO:0000256" key="11">
    <source>
        <dbReference type="PIRSR" id="PIRSR038172-2"/>
    </source>
</evidence>
<dbReference type="PROSITE" id="PS00107">
    <property type="entry name" value="PROTEIN_KINASE_ATP"/>
    <property type="match status" value="1"/>
</dbReference>
<dbReference type="InterPro" id="IPR001180">
    <property type="entry name" value="CNH_dom"/>
</dbReference>
<sequence length="783" mass="88797">MMNSSVDLSRRNPQEDFELIQRIGSGTYGDVYKARNVNTGELAAIKVIKLEPGEDFAVVQQEIIMMKDCKHSNIVAYFGSYLRRDKLWISMEYCGGGSLQDIYHVTGPLSESQIAYMSRETLQGLYYLHNKGKMHRDIKGANILLTDNGYVKLADFGVSAQITATLAKRKSFIGTPYWMAPEVAAVERKGGYNQLCDIWAVGITAIELAELQPPMFDLHPMRALFLMTKSNFQPPKLKDKMKWTNNFHHFVKLALTKNPKKRPTAEKLLQHPFVSQPLSRTLAIELLDKSNNPDHSTFNDFDDDDPEPEVTFDLQDFLLNPKFCRAEHKCDCVLLDHASFLPQLPSVSSVVLSLNSFVIHSFFSPCLLPPFFVTCESSFCSVFPFLTHSFLSTSSFASLRFISHFLFLVHFCFSLLLFSTMGACFSKVFNGCPLKIHCATSWINPDTRDQYLIFGAEEGIYTLNLNELHETTMEQLFPRRCTWLYVMNNCLLSISGKASQLYSHSLSGMFEQARQLQKLPVAIPTHKLPDKIIPRKFAVSNKIPETKGCQKCCVVRNPYTGHKYLCGAFQSSVMLLEWVESMQKFMLIKTIDFPLPCPLEVFEMLVVPEQTYPLICVAVSKGTELSQVVRFGTVNPNSTSSWFTEAGENTTCVIHVTQLERDTILVCLDSESLIDFNSSYPFMIFSVNLQGRLKSSRKLSAELTFNFQIENIVCLQDSVLAFWRHGMQGRSFKTNEITQEISDSTRIFRLLGSDRVVVLESRPTDNPTAHSNLYILAGHENSY</sequence>
<dbReference type="PROSITE" id="PS50011">
    <property type="entry name" value="PROTEIN_KINASE_DOM"/>
    <property type="match status" value="1"/>
</dbReference>
<dbReference type="GeneTree" id="ENSGT00940000155483"/>
<evidence type="ECO:0000256" key="1">
    <source>
        <dbReference type="ARBA" id="ARBA00001946"/>
    </source>
</evidence>
<dbReference type="InterPro" id="IPR017441">
    <property type="entry name" value="Protein_kinase_ATP_BS"/>
</dbReference>
<evidence type="ECO:0000256" key="9">
    <source>
        <dbReference type="PIRNR" id="PIRNR038172"/>
    </source>
</evidence>
<dbReference type="SMART" id="SM00220">
    <property type="entry name" value="S_TKc"/>
    <property type="match status" value="1"/>
</dbReference>
<dbReference type="CDD" id="cd06613">
    <property type="entry name" value="STKc_MAP4K3_like"/>
    <property type="match status" value="1"/>
</dbReference>
<evidence type="ECO:0000256" key="8">
    <source>
        <dbReference type="ARBA" id="ARBA00022840"/>
    </source>
</evidence>
<evidence type="ECO:0000256" key="6">
    <source>
        <dbReference type="ARBA" id="ARBA00022741"/>
    </source>
</evidence>
<protein>
    <recommendedName>
        <fullName evidence="9">Mitogen-activated protein kinase kinase kinase kinase</fullName>
        <ecNumber evidence="9">2.7.11.1</ecNumber>
    </recommendedName>
</protein>
<dbReference type="Ensembl" id="ENSACLT00000076381.1">
    <property type="protein sequence ID" value="ENSACLP00000046009.1"/>
    <property type="gene ID" value="ENSACLG00000025938.2"/>
</dbReference>
<dbReference type="GO" id="GO:0008349">
    <property type="term" value="F:MAP kinase kinase kinase kinase activity"/>
    <property type="evidence" value="ECO:0007669"/>
    <property type="project" value="InterPro"/>
</dbReference>
<gene>
    <name evidence="15" type="primary">MAP4K3</name>
</gene>
<evidence type="ECO:0000259" key="13">
    <source>
        <dbReference type="PROSITE" id="PS50011"/>
    </source>
</evidence>
<comment type="catalytic activity">
    <reaction evidence="9">
        <text>L-seryl-[protein] + ATP = O-phospho-L-seryl-[protein] + ADP + H(+)</text>
        <dbReference type="Rhea" id="RHEA:17989"/>
        <dbReference type="Rhea" id="RHEA-COMP:9863"/>
        <dbReference type="Rhea" id="RHEA-COMP:11604"/>
        <dbReference type="ChEBI" id="CHEBI:15378"/>
        <dbReference type="ChEBI" id="CHEBI:29999"/>
        <dbReference type="ChEBI" id="CHEBI:30616"/>
        <dbReference type="ChEBI" id="CHEBI:83421"/>
        <dbReference type="ChEBI" id="CHEBI:456216"/>
        <dbReference type="EC" id="2.7.11.1"/>
    </reaction>
</comment>
<keyword evidence="7 9" id="KW-0418">Kinase</keyword>
<dbReference type="Pfam" id="PF00069">
    <property type="entry name" value="Pkinase"/>
    <property type="match status" value="1"/>
</dbReference>
<evidence type="ECO:0000256" key="3">
    <source>
        <dbReference type="ARBA" id="ARBA00022527"/>
    </source>
</evidence>
<accession>A0AAX7SN92</accession>
<dbReference type="InterPro" id="IPR000719">
    <property type="entry name" value="Prot_kinase_dom"/>
</dbReference>
<comment type="function">
    <text evidence="9">Serine/threonine kinase that plays a role in the response to environmental stress. Appears to act upstream of the JUN N-terminal pathway.</text>
</comment>
<name>A0AAX7SN92_ASTCA</name>
<dbReference type="SMART" id="SM00036">
    <property type="entry name" value="CNH"/>
    <property type="match status" value="1"/>
</dbReference>
<dbReference type="GO" id="GO:0005524">
    <property type="term" value="F:ATP binding"/>
    <property type="evidence" value="ECO:0007669"/>
    <property type="project" value="UniProtKB-UniRule"/>
</dbReference>
<feature type="active site" description="Proton acceptor" evidence="10">
    <location>
        <position position="137"/>
    </location>
</feature>
<comment type="similarity">
    <text evidence="2 9">Belongs to the protein kinase superfamily. STE Ser/Thr protein kinase family. STE20 subfamily.</text>
</comment>
<dbReference type="GO" id="GO:0005737">
    <property type="term" value="C:cytoplasm"/>
    <property type="evidence" value="ECO:0007669"/>
    <property type="project" value="TreeGrafter"/>
</dbReference>
<evidence type="ECO:0000256" key="5">
    <source>
        <dbReference type="ARBA" id="ARBA00022679"/>
    </source>
</evidence>
<dbReference type="Proteomes" id="UP000265100">
    <property type="component" value="Chromosome 13"/>
</dbReference>
<comment type="cofactor">
    <cofactor evidence="1 9">
        <name>Mg(2+)</name>
        <dbReference type="ChEBI" id="CHEBI:18420"/>
    </cofactor>
</comment>
<dbReference type="PIRSF" id="PIRSF038172">
    <property type="entry name" value="MAPKKKK"/>
    <property type="match status" value="1"/>
</dbReference>
<evidence type="ECO:0000256" key="10">
    <source>
        <dbReference type="PIRSR" id="PIRSR038172-1"/>
    </source>
</evidence>
<dbReference type="InterPro" id="IPR021160">
    <property type="entry name" value="MAPKKKK"/>
</dbReference>
<evidence type="ECO:0000256" key="4">
    <source>
        <dbReference type="ARBA" id="ARBA00022553"/>
    </source>
</evidence>
<feature type="domain" description="CNH" evidence="14">
    <location>
        <begin position="433"/>
        <end position="756"/>
    </location>
</feature>
<dbReference type="Gene3D" id="1.10.510.10">
    <property type="entry name" value="Transferase(Phosphotransferase) domain 1"/>
    <property type="match status" value="1"/>
</dbReference>
<comment type="catalytic activity">
    <reaction evidence="9">
        <text>L-threonyl-[protein] + ATP = O-phospho-L-threonyl-[protein] + ADP + H(+)</text>
        <dbReference type="Rhea" id="RHEA:46608"/>
        <dbReference type="Rhea" id="RHEA-COMP:11060"/>
        <dbReference type="Rhea" id="RHEA-COMP:11605"/>
        <dbReference type="ChEBI" id="CHEBI:15378"/>
        <dbReference type="ChEBI" id="CHEBI:30013"/>
        <dbReference type="ChEBI" id="CHEBI:30616"/>
        <dbReference type="ChEBI" id="CHEBI:61977"/>
        <dbReference type="ChEBI" id="CHEBI:456216"/>
        <dbReference type="EC" id="2.7.11.1"/>
    </reaction>
</comment>
<dbReference type="PANTHER" id="PTHR48012">
    <property type="entry name" value="STERILE20-LIKE KINASE, ISOFORM B-RELATED"/>
    <property type="match status" value="1"/>
</dbReference>
<feature type="domain" description="Protein kinase" evidence="13">
    <location>
        <begin position="17"/>
        <end position="274"/>
    </location>
</feature>
<organism evidence="15 16">
    <name type="scientific">Astatotilapia calliptera</name>
    <name type="common">Eastern happy</name>
    <name type="synonym">Chromis callipterus</name>
    <dbReference type="NCBI Taxonomy" id="8154"/>
    <lineage>
        <taxon>Eukaryota</taxon>
        <taxon>Metazoa</taxon>
        <taxon>Chordata</taxon>
        <taxon>Craniata</taxon>
        <taxon>Vertebrata</taxon>
        <taxon>Euteleostomi</taxon>
        <taxon>Actinopterygii</taxon>
        <taxon>Neopterygii</taxon>
        <taxon>Teleostei</taxon>
        <taxon>Neoteleostei</taxon>
        <taxon>Acanthomorphata</taxon>
        <taxon>Ovalentaria</taxon>
        <taxon>Cichlomorphae</taxon>
        <taxon>Cichliformes</taxon>
        <taxon>Cichlidae</taxon>
        <taxon>African cichlids</taxon>
        <taxon>Pseudocrenilabrinae</taxon>
        <taxon>Haplochromini</taxon>
        <taxon>Astatotilapia</taxon>
    </lineage>
</organism>
<dbReference type="InterPro" id="IPR011009">
    <property type="entry name" value="Kinase-like_dom_sf"/>
</dbReference>
<reference evidence="15" key="3">
    <citation type="submission" date="2025-09" db="UniProtKB">
        <authorList>
            <consortium name="Ensembl"/>
        </authorList>
    </citation>
    <scope>IDENTIFICATION</scope>
</reference>